<dbReference type="Proteomes" id="UP000007431">
    <property type="component" value="Unassembled WGS sequence"/>
</dbReference>
<dbReference type="CDD" id="cd05233">
    <property type="entry name" value="SDR_c"/>
    <property type="match status" value="1"/>
</dbReference>
<dbReference type="OMA" id="MPYIGRG"/>
<evidence type="ECO:0000256" key="2">
    <source>
        <dbReference type="ARBA" id="ARBA00022857"/>
    </source>
</evidence>
<dbReference type="KEGG" id="scm:SCHCO_02614759"/>
<accession>D8PZK0</accession>
<dbReference type="GO" id="GO:0016491">
    <property type="term" value="F:oxidoreductase activity"/>
    <property type="evidence" value="ECO:0007669"/>
    <property type="project" value="UniProtKB-KW"/>
</dbReference>
<sequence length="263" mass="28298">MAKTAIVTGASSGIGRATAIALVQKGWNVSIVARRRNELEITAGRCGGDRYPFSAKLRICVGDVTDEAFVKYVFEDAVKIFGRVDMVFNNAGMNVPQVPIEDLSLEAFQSVLNVNLVGPFLFTREAVRTFKAQTPQGGRIINNGSLSAHVPRPQSAPYTCSKHAISGLTKVTALDGRPFNITCTQIDIGNTQTELMSVHQAGAKQPDGTLHPDGTFEHRLLVEPTFDVKHVADAVVHIAELPNEVTVLEMNIMASGAPFVGRG</sequence>
<proteinExistence type="inferred from homology"/>
<organism evidence="6">
    <name type="scientific">Schizophyllum commune (strain H4-8 / FGSC 9210)</name>
    <name type="common">Split gill fungus</name>
    <dbReference type="NCBI Taxonomy" id="578458"/>
    <lineage>
        <taxon>Eukaryota</taxon>
        <taxon>Fungi</taxon>
        <taxon>Dikarya</taxon>
        <taxon>Basidiomycota</taxon>
        <taxon>Agaricomycotina</taxon>
        <taxon>Agaricomycetes</taxon>
        <taxon>Agaricomycetidae</taxon>
        <taxon>Agaricales</taxon>
        <taxon>Schizophyllaceae</taxon>
        <taxon>Schizophyllum</taxon>
    </lineage>
</organism>
<dbReference type="VEuPathDB" id="FungiDB:SCHCODRAFT_02614759"/>
<dbReference type="HOGENOM" id="CLU_010194_2_10_1"/>
<evidence type="ECO:0000256" key="4">
    <source>
        <dbReference type="RuleBase" id="RU000363"/>
    </source>
</evidence>
<keyword evidence="3" id="KW-0560">Oxidoreductase</keyword>
<dbReference type="RefSeq" id="XP_003033779.1">
    <property type="nucleotide sequence ID" value="XM_003033733.1"/>
</dbReference>
<dbReference type="PANTHER" id="PTHR43669">
    <property type="entry name" value="5-KETO-D-GLUCONATE 5-REDUCTASE"/>
    <property type="match status" value="1"/>
</dbReference>
<evidence type="ECO:0000256" key="3">
    <source>
        <dbReference type="ARBA" id="ARBA00023002"/>
    </source>
</evidence>
<evidence type="ECO:0000313" key="5">
    <source>
        <dbReference type="EMBL" id="EFI98876.1"/>
    </source>
</evidence>
<dbReference type="PRINTS" id="PR00080">
    <property type="entry name" value="SDRFAMILY"/>
</dbReference>
<gene>
    <name evidence="5" type="ORF">SCHCODRAFT_106765</name>
</gene>
<name>D8PZK0_SCHCM</name>
<keyword evidence="6" id="KW-1185">Reference proteome</keyword>
<evidence type="ECO:0008006" key="7">
    <source>
        <dbReference type="Google" id="ProtNLM"/>
    </source>
</evidence>
<feature type="non-terminal residue" evidence="5">
    <location>
        <position position="263"/>
    </location>
</feature>
<dbReference type="EMBL" id="GL377304">
    <property type="protein sequence ID" value="EFI98876.1"/>
    <property type="molecule type" value="Genomic_DNA"/>
</dbReference>
<dbReference type="SUPFAM" id="SSF51735">
    <property type="entry name" value="NAD(P)-binding Rossmann-fold domains"/>
    <property type="match status" value="1"/>
</dbReference>
<protein>
    <recommendedName>
        <fullName evidence="7">Short-chain dehydrogenase/reductase SDR</fullName>
    </recommendedName>
</protein>
<keyword evidence="2" id="KW-0521">NADP</keyword>
<dbReference type="InterPro" id="IPR020904">
    <property type="entry name" value="Sc_DH/Rdtase_CS"/>
</dbReference>
<dbReference type="AlphaFoldDB" id="D8PZK0"/>
<reference evidence="5 6" key="1">
    <citation type="journal article" date="2010" name="Nat. Biotechnol.">
        <title>Genome sequence of the model mushroom Schizophyllum commune.</title>
        <authorList>
            <person name="Ohm R.A."/>
            <person name="de Jong J.F."/>
            <person name="Lugones L.G."/>
            <person name="Aerts A."/>
            <person name="Kothe E."/>
            <person name="Stajich J.E."/>
            <person name="de Vries R.P."/>
            <person name="Record E."/>
            <person name="Levasseur A."/>
            <person name="Baker S.E."/>
            <person name="Bartholomew K.A."/>
            <person name="Coutinho P.M."/>
            <person name="Erdmann S."/>
            <person name="Fowler T.J."/>
            <person name="Gathman A.C."/>
            <person name="Lombard V."/>
            <person name="Henrissat B."/>
            <person name="Knabe N."/>
            <person name="Kuees U."/>
            <person name="Lilly W.W."/>
            <person name="Lindquist E."/>
            <person name="Lucas S."/>
            <person name="Magnuson J.K."/>
            <person name="Piumi F."/>
            <person name="Raudaskoski M."/>
            <person name="Salamov A."/>
            <person name="Schmutz J."/>
            <person name="Schwarze F.W.M.R."/>
            <person name="vanKuyk P.A."/>
            <person name="Horton J.S."/>
            <person name="Grigoriev I.V."/>
            <person name="Woesten H.A.B."/>
        </authorList>
    </citation>
    <scope>NUCLEOTIDE SEQUENCE [LARGE SCALE GENOMIC DNA]</scope>
    <source>
        <strain evidence="6">H4-8 / FGSC 9210</strain>
    </source>
</reference>
<evidence type="ECO:0000256" key="1">
    <source>
        <dbReference type="ARBA" id="ARBA00006484"/>
    </source>
</evidence>
<dbReference type="PANTHER" id="PTHR43669:SF3">
    <property type="entry name" value="ALCOHOL DEHYDROGENASE, PUTATIVE (AFU_ORTHOLOGUE AFUA_3G03445)-RELATED"/>
    <property type="match status" value="1"/>
</dbReference>
<dbReference type="OrthoDB" id="1933717at2759"/>
<comment type="similarity">
    <text evidence="1 4">Belongs to the short-chain dehydrogenases/reductases (SDR) family.</text>
</comment>
<dbReference type="PROSITE" id="PS00061">
    <property type="entry name" value="ADH_SHORT"/>
    <property type="match status" value="1"/>
</dbReference>
<dbReference type="PRINTS" id="PR00081">
    <property type="entry name" value="GDHRDH"/>
</dbReference>
<evidence type="ECO:0000313" key="6">
    <source>
        <dbReference type="Proteomes" id="UP000007431"/>
    </source>
</evidence>
<dbReference type="GeneID" id="9585403"/>
<dbReference type="eggNOG" id="KOG1205">
    <property type="taxonomic scope" value="Eukaryota"/>
</dbReference>
<dbReference type="InterPro" id="IPR036291">
    <property type="entry name" value="NAD(P)-bd_dom_sf"/>
</dbReference>
<dbReference type="InParanoid" id="D8PZK0"/>
<dbReference type="Pfam" id="PF00106">
    <property type="entry name" value="adh_short"/>
    <property type="match status" value="1"/>
</dbReference>
<dbReference type="Gene3D" id="3.40.50.720">
    <property type="entry name" value="NAD(P)-binding Rossmann-like Domain"/>
    <property type="match status" value="1"/>
</dbReference>
<dbReference type="InterPro" id="IPR002347">
    <property type="entry name" value="SDR_fam"/>
</dbReference>
<dbReference type="FunFam" id="3.40.50.720:FF:000084">
    <property type="entry name" value="Short-chain dehydrogenase reductase"/>
    <property type="match status" value="1"/>
</dbReference>